<evidence type="ECO:0000256" key="1">
    <source>
        <dbReference type="ARBA" id="ARBA00018672"/>
    </source>
</evidence>
<evidence type="ECO:0000256" key="7">
    <source>
        <dbReference type="PROSITE-ProRule" id="PRU01091"/>
    </source>
</evidence>
<dbReference type="Proteomes" id="UP001407405">
    <property type="component" value="Unassembled WGS sequence"/>
</dbReference>
<evidence type="ECO:0000256" key="3">
    <source>
        <dbReference type="ARBA" id="ARBA00023125"/>
    </source>
</evidence>
<evidence type="ECO:0000256" key="6">
    <source>
        <dbReference type="PROSITE-ProRule" id="PRU00169"/>
    </source>
</evidence>
<evidence type="ECO:0000256" key="4">
    <source>
        <dbReference type="ARBA" id="ARBA00023163"/>
    </source>
</evidence>
<protein>
    <recommendedName>
        <fullName evidence="1">Stage 0 sporulation protein A homolog</fullName>
    </recommendedName>
</protein>
<dbReference type="PANTHER" id="PTHR48111">
    <property type="entry name" value="REGULATOR OF RPOS"/>
    <property type="match status" value="1"/>
</dbReference>
<dbReference type="InterPro" id="IPR016032">
    <property type="entry name" value="Sig_transdc_resp-reg_C-effctor"/>
</dbReference>
<sequence length="231" mass="26998">MEKQPKNILVVDDEEHILELLKFNLEKAGHQVHMAENGQEALKLLEMHQMDLMVLDLMLPDLDGIEICKRIRASEKYGMLPIIMLTAKSEEIDRILGLELGADDYMTKPFSVKELVVRIKTVLRRTEHQVGETNALIEWGQLVMDLARHEVTIQHQPVDLTLKEFELLRFLLQNRGRVMSRNFLLDEIWGYDYFGETRTVDVHIRNIRKKLGDFNMEDMIETVRGVGYKVR</sequence>
<dbReference type="EMBL" id="JBCITM010000004">
    <property type="protein sequence ID" value="MEN1760035.1"/>
    <property type="molecule type" value="Genomic_DNA"/>
</dbReference>
<feature type="domain" description="OmpR/PhoB-type" evidence="9">
    <location>
        <begin position="134"/>
        <end position="231"/>
    </location>
</feature>
<dbReference type="Pfam" id="PF00072">
    <property type="entry name" value="Response_reg"/>
    <property type="match status" value="1"/>
</dbReference>
<dbReference type="RefSeq" id="WP_343185356.1">
    <property type="nucleotide sequence ID" value="NZ_JBCITM010000004.1"/>
</dbReference>
<accession>A0ABU9VS93</accession>
<dbReference type="InterPro" id="IPR039420">
    <property type="entry name" value="WalR-like"/>
</dbReference>
<evidence type="ECO:0000256" key="2">
    <source>
        <dbReference type="ARBA" id="ARBA00023015"/>
    </source>
</evidence>
<organism evidence="10 11">
    <name type="scientific">Anoxynatronum sibiricum</name>
    <dbReference type="NCBI Taxonomy" id="210623"/>
    <lineage>
        <taxon>Bacteria</taxon>
        <taxon>Bacillati</taxon>
        <taxon>Bacillota</taxon>
        <taxon>Clostridia</taxon>
        <taxon>Eubacteriales</taxon>
        <taxon>Clostridiaceae</taxon>
        <taxon>Anoxynatronum</taxon>
    </lineage>
</organism>
<dbReference type="Gene3D" id="1.10.10.10">
    <property type="entry name" value="Winged helix-like DNA-binding domain superfamily/Winged helix DNA-binding domain"/>
    <property type="match status" value="1"/>
</dbReference>
<dbReference type="Gene3D" id="3.40.50.2300">
    <property type="match status" value="1"/>
</dbReference>
<feature type="domain" description="Response regulatory" evidence="8">
    <location>
        <begin position="7"/>
        <end position="123"/>
    </location>
</feature>
<dbReference type="InterPro" id="IPR036388">
    <property type="entry name" value="WH-like_DNA-bd_sf"/>
</dbReference>
<evidence type="ECO:0000313" key="11">
    <source>
        <dbReference type="Proteomes" id="UP001407405"/>
    </source>
</evidence>
<reference evidence="10 11" key="1">
    <citation type="submission" date="2024-04" db="EMBL/GenBank/DDBJ databases">
        <title>Genome sequencing and metabolic network reconstruction of aminoacids and betaine degradation by Anoxynatronum sibiricum.</title>
        <authorList>
            <person name="Detkova E.N."/>
            <person name="Boltjanskaja Y.V."/>
            <person name="Mardanov A.V."/>
            <person name="Kevbrin V."/>
        </authorList>
    </citation>
    <scope>NUCLEOTIDE SEQUENCE [LARGE SCALE GENOMIC DNA]</scope>
    <source>
        <strain evidence="10 11">Z-7981</strain>
    </source>
</reference>
<keyword evidence="2" id="KW-0805">Transcription regulation</keyword>
<evidence type="ECO:0000256" key="5">
    <source>
        <dbReference type="ARBA" id="ARBA00024867"/>
    </source>
</evidence>
<dbReference type="Pfam" id="PF00486">
    <property type="entry name" value="Trans_reg_C"/>
    <property type="match status" value="1"/>
</dbReference>
<dbReference type="SMART" id="SM00448">
    <property type="entry name" value="REC"/>
    <property type="match status" value="1"/>
</dbReference>
<name>A0ABU9VS93_9CLOT</name>
<feature type="DNA-binding region" description="OmpR/PhoB-type" evidence="7">
    <location>
        <begin position="134"/>
        <end position="231"/>
    </location>
</feature>
<evidence type="ECO:0000259" key="9">
    <source>
        <dbReference type="PROSITE" id="PS51755"/>
    </source>
</evidence>
<proteinExistence type="predicted"/>
<dbReference type="Gene3D" id="6.10.250.690">
    <property type="match status" value="1"/>
</dbReference>
<dbReference type="InterPro" id="IPR011006">
    <property type="entry name" value="CheY-like_superfamily"/>
</dbReference>
<feature type="modified residue" description="4-aspartylphosphate" evidence="6">
    <location>
        <position position="56"/>
    </location>
</feature>
<keyword evidence="11" id="KW-1185">Reference proteome</keyword>
<comment type="caution">
    <text evidence="10">The sequence shown here is derived from an EMBL/GenBank/DDBJ whole genome shotgun (WGS) entry which is preliminary data.</text>
</comment>
<evidence type="ECO:0000259" key="8">
    <source>
        <dbReference type="PROSITE" id="PS50110"/>
    </source>
</evidence>
<gene>
    <name evidence="10" type="ORF">AAIG11_06105</name>
</gene>
<dbReference type="CDD" id="cd00383">
    <property type="entry name" value="trans_reg_C"/>
    <property type="match status" value="1"/>
</dbReference>
<dbReference type="SUPFAM" id="SSF52172">
    <property type="entry name" value="CheY-like"/>
    <property type="match status" value="1"/>
</dbReference>
<dbReference type="PROSITE" id="PS51755">
    <property type="entry name" value="OMPR_PHOB"/>
    <property type="match status" value="1"/>
</dbReference>
<keyword evidence="3 7" id="KW-0238">DNA-binding</keyword>
<dbReference type="InterPro" id="IPR001867">
    <property type="entry name" value="OmpR/PhoB-type_DNA-bd"/>
</dbReference>
<dbReference type="SUPFAM" id="SSF46894">
    <property type="entry name" value="C-terminal effector domain of the bipartite response regulators"/>
    <property type="match status" value="1"/>
</dbReference>
<comment type="function">
    <text evidence="5">May play the central regulatory role in sporulation. It may be an element of the effector pathway responsible for the activation of sporulation genes in response to nutritional stress. Spo0A may act in concert with spo0H (a sigma factor) to control the expression of some genes that are critical to the sporulation process.</text>
</comment>
<dbReference type="PANTHER" id="PTHR48111:SF73">
    <property type="entry name" value="ALKALINE PHOSPHATASE SYNTHESIS TRANSCRIPTIONAL REGULATORY PROTEIN PHOP"/>
    <property type="match status" value="1"/>
</dbReference>
<keyword evidence="6" id="KW-0597">Phosphoprotein</keyword>
<dbReference type="InterPro" id="IPR001789">
    <property type="entry name" value="Sig_transdc_resp-reg_receiver"/>
</dbReference>
<keyword evidence="4" id="KW-0804">Transcription</keyword>
<dbReference type="PROSITE" id="PS50110">
    <property type="entry name" value="RESPONSE_REGULATORY"/>
    <property type="match status" value="1"/>
</dbReference>
<evidence type="ECO:0000313" key="10">
    <source>
        <dbReference type="EMBL" id="MEN1760035.1"/>
    </source>
</evidence>
<dbReference type="SMART" id="SM00862">
    <property type="entry name" value="Trans_reg_C"/>
    <property type="match status" value="1"/>
</dbReference>